<dbReference type="AlphaFoldDB" id="A0A8J2XUV6"/>
<proteinExistence type="predicted"/>
<dbReference type="RefSeq" id="WP_188935596.1">
    <property type="nucleotide sequence ID" value="NZ_BMJC01000004.1"/>
</dbReference>
<gene>
    <name evidence="1" type="ORF">GCM10011511_42950</name>
</gene>
<evidence type="ECO:0000313" key="2">
    <source>
        <dbReference type="Proteomes" id="UP000607559"/>
    </source>
</evidence>
<organism evidence="1 2">
    <name type="scientific">Puia dinghuensis</name>
    <dbReference type="NCBI Taxonomy" id="1792502"/>
    <lineage>
        <taxon>Bacteria</taxon>
        <taxon>Pseudomonadati</taxon>
        <taxon>Bacteroidota</taxon>
        <taxon>Chitinophagia</taxon>
        <taxon>Chitinophagales</taxon>
        <taxon>Chitinophagaceae</taxon>
        <taxon>Puia</taxon>
    </lineage>
</organism>
<sequence>MTAQELFSEFHGKLVAITKTDDETLIGIVMLAAGLEKAGTLVPQTSFLEVDVIGDIVAYKKYPTNYKFKHRLIHEGDIEDIRLYDLSGKPVYLDYSAFQDLTSGQNPTAVWEVIREINANKFYIVTQERVQYKLVLGKDGELKLEILQ</sequence>
<reference evidence="1" key="1">
    <citation type="journal article" date="2014" name="Int. J. Syst. Evol. Microbiol.">
        <title>Complete genome sequence of Corynebacterium casei LMG S-19264T (=DSM 44701T), isolated from a smear-ripened cheese.</title>
        <authorList>
            <consortium name="US DOE Joint Genome Institute (JGI-PGF)"/>
            <person name="Walter F."/>
            <person name="Albersmeier A."/>
            <person name="Kalinowski J."/>
            <person name="Ruckert C."/>
        </authorList>
    </citation>
    <scope>NUCLEOTIDE SEQUENCE</scope>
    <source>
        <strain evidence="1">CGMCC 1.15448</strain>
    </source>
</reference>
<name>A0A8J2XUV6_9BACT</name>
<comment type="caution">
    <text evidence="1">The sequence shown here is derived from an EMBL/GenBank/DDBJ whole genome shotgun (WGS) entry which is preliminary data.</text>
</comment>
<dbReference type="Proteomes" id="UP000607559">
    <property type="component" value="Unassembled WGS sequence"/>
</dbReference>
<reference evidence="1" key="2">
    <citation type="submission" date="2020-09" db="EMBL/GenBank/DDBJ databases">
        <authorList>
            <person name="Sun Q."/>
            <person name="Zhou Y."/>
        </authorList>
    </citation>
    <scope>NUCLEOTIDE SEQUENCE</scope>
    <source>
        <strain evidence="1">CGMCC 1.15448</strain>
    </source>
</reference>
<protein>
    <submittedName>
        <fullName evidence="1">Uncharacterized protein</fullName>
    </submittedName>
</protein>
<dbReference type="EMBL" id="BMJC01000004">
    <property type="protein sequence ID" value="GGB14517.1"/>
    <property type="molecule type" value="Genomic_DNA"/>
</dbReference>
<keyword evidence="2" id="KW-1185">Reference proteome</keyword>
<evidence type="ECO:0000313" key="1">
    <source>
        <dbReference type="EMBL" id="GGB14517.1"/>
    </source>
</evidence>
<accession>A0A8J2XUV6</accession>